<name>A0A392UW63_9FABA</name>
<accession>A0A392UW63</accession>
<comment type="caution">
    <text evidence="2">The sequence shown here is derived from an EMBL/GenBank/DDBJ whole genome shotgun (WGS) entry which is preliminary data.</text>
</comment>
<dbReference type="EMBL" id="LXQA010972200">
    <property type="protein sequence ID" value="MCI79362.1"/>
    <property type="molecule type" value="Genomic_DNA"/>
</dbReference>
<dbReference type="Proteomes" id="UP000265520">
    <property type="component" value="Unassembled WGS sequence"/>
</dbReference>
<dbReference type="AlphaFoldDB" id="A0A392UW63"/>
<keyword evidence="3" id="KW-1185">Reference proteome</keyword>
<feature type="compositionally biased region" description="Basic and acidic residues" evidence="1">
    <location>
        <begin position="28"/>
        <end position="38"/>
    </location>
</feature>
<proteinExistence type="predicted"/>
<feature type="region of interest" description="Disordered" evidence="1">
    <location>
        <begin position="1"/>
        <end position="75"/>
    </location>
</feature>
<evidence type="ECO:0000313" key="2">
    <source>
        <dbReference type="EMBL" id="MCI79362.1"/>
    </source>
</evidence>
<organism evidence="2 3">
    <name type="scientific">Trifolium medium</name>
    <dbReference type="NCBI Taxonomy" id="97028"/>
    <lineage>
        <taxon>Eukaryota</taxon>
        <taxon>Viridiplantae</taxon>
        <taxon>Streptophyta</taxon>
        <taxon>Embryophyta</taxon>
        <taxon>Tracheophyta</taxon>
        <taxon>Spermatophyta</taxon>
        <taxon>Magnoliopsida</taxon>
        <taxon>eudicotyledons</taxon>
        <taxon>Gunneridae</taxon>
        <taxon>Pentapetalae</taxon>
        <taxon>rosids</taxon>
        <taxon>fabids</taxon>
        <taxon>Fabales</taxon>
        <taxon>Fabaceae</taxon>
        <taxon>Papilionoideae</taxon>
        <taxon>50 kb inversion clade</taxon>
        <taxon>NPAAA clade</taxon>
        <taxon>Hologalegina</taxon>
        <taxon>IRL clade</taxon>
        <taxon>Trifolieae</taxon>
        <taxon>Trifolium</taxon>
    </lineage>
</organism>
<reference evidence="2 3" key="1">
    <citation type="journal article" date="2018" name="Front. Plant Sci.">
        <title>Red Clover (Trifolium pratense) and Zigzag Clover (T. medium) - A Picture of Genomic Similarities and Differences.</title>
        <authorList>
            <person name="Dluhosova J."/>
            <person name="Istvanek J."/>
            <person name="Nedelnik J."/>
            <person name="Repkova J."/>
        </authorList>
    </citation>
    <scope>NUCLEOTIDE SEQUENCE [LARGE SCALE GENOMIC DNA]</scope>
    <source>
        <strain evidence="3">cv. 10/8</strain>
        <tissue evidence="2">Leaf</tissue>
    </source>
</reference>
<feature type="non-terminal residue" evidence="2">
    <location>
        <position position="1"/>
    </location>
</feature>
<evidence type="ECO:0000313" key="3">
    <source>
        <dbReference type="Proteomes" id="UP000265520"/>
    </source>
</evidence>
<sequence>TSLAQPEPTADVVEDTPDDGSKYESASEQEKSQEKAATDEEFELSGDATAHSQSEESGKIVPLDEEENMSEEKTV</sequence>
<evidence type="ECO:0000256" key="1">
    <source>
        <dbReference type="SAM" id="MobiDB-lite"/>
    </source>
</evidence>
<feature type="non-terminal residue" evidence="2">
    <location>
        <position position="75"/>
    </location>
</feature>
<protein>
    <submittedName>
        <fullName evidence="2">Uncharacterized protein</fullName>
    </submittedName>
</protein>